<name>A0A8S9LJV6_BRACR</name>
<proteinExistence type="predicted"/>
<dbReference type="EMBL" id="QGKW02000276">
    <property type="protein sequence ID" value="KAF2607455.1"/>
    <property type="molecule type" value="Genomic_DNA"/>
</dbReference>
<organism evidence="2 3">
    <name type="scientific">Brassica cretica</name>
    <name type="common">Mustard</name>
    <dbReference type="NCBI Taxonomy" id="69181"/>
    <lineage>
        <taxon>Eukaryota</taxon>
        <taxon>Viridiplantae</taxon>
        <taxon>Streptophyta</taxon>
        <taxon>Embryophyta</taxon>
        <taxon>Tracheophyta</taxon>
        <taxon>Spermatophyta</taxon>
        <taxon>Magnoliopsida</taxon>
        <taxon>eudicotyledons</taxon>
        <taxon>Gunneridae</taxon>
        <taxon>Pentapetalae</taxon>
        <taxon>rosids</taxon>
        <taxon>malvids</taxon>
        <taxon>Brassicales</taxon>
        <taxon>Brassicaceae</taxon>
        <taxon>Brassiceae</taxon>
        <taxon>Brassica</taxon>
    </lineage>
</organism>
<feature type="compositionally biased region" description="Basic and acidic residues" evidence="1">
    <location>
        <begin position="53"/>
        <end position="66"/>
    </location>
</feature>
<feature type="compositionally biased region" description="Basic and acidic residues" evidence="1">
    <location>
        <begin position="78"/>
        <end position="90"/>
    </location>
</feature>
<protein>
    <submittedName>
        <fullName evidence="2">Uncharacterized protein</fullName>
    </submittedName>
</protein>
<evidence type="ECO:0000313" key="2">
    <source>
        <dbReference type="EMBL" id="KAF2607455.1"/>
    </source>
</evidence>
<comment type="caution">
    <text evidence="2">The sequence shown here is derived from an EMBL/GenBank/DDBJ whole genome shotgun (WGS) entry which is preliminary data.</text>
</comment>
<sequence length="201" mass="22491">MWPREHGDLMGTWPNGHVALGARGSSGRGTWPEQIADLSICWSEHDMSRINHSAWKPDARGRDPDPGKGIQTRGKGPRPGDRNPEPEGRNLEAGSWSILFMEYFFPNNPSTLEERQLPSYDYVCAQLQKELGSDGLFGGKGELSMVNKTEKMESASVNKAHFKIRRGGDKSVTCEHCKDLGHSKTNCWILHPHLRPTSTNR</sequence>
<accession>A0A8S9LJV6</accession>
<evidence type="ECO:0000256" key="1">
    <source>
        <dbReference type="SAM" id="MobiDB-lite"/>
    </source>
</evidence>
<evidence type="ECO:0000313" key="3">
    <source>
        <dbReference type="Proteomes" id="UP000712281"/>
    </source>
</evidence>
<dbReference type="AlphaFoldDB" id="A0A8S9LJV6"/>
<reference evidence="2" key="1">
    <citation type="submission" date="2019-12" db="EMBL/GenBank/DDBJ databases">
        <title>Genome sequencing and annotation of Brassica cretica.</title>
        <authorList>
            <person name="Studholme D.J."/>
            <person name="Sarris P.F."/>
        </authorList>
    </citation>
    <scope>NUCLEOTIDE SEQUENCE</scope>
    <source>
        <strain evidence="2">PFS-001/15</strain>
        <tissue evidence="2">Leaf</tissue>
    </source>
</reference>
<gene>
    <name evidence="2" type="ORF">F2Q68_00044334</name>
</gene>
<dbReference type="Proteomes" id="UP000712281">
    <property type="component" value="Unassembled WGS sequence"/>
</dbReference>
<feature type="region of interest" description="Disordered" evidence="1">
    <location>
        <begin position="53"/>
        <end position="90"/>
    </location>
</feature>